<evidence type="ECO:0000313" key="2">
    <source>
        <dbReference type="EMBL" id="CAJ1947472.1"/>
    </source>
</evidence>
<feature type="compositionally biased region" description="Polar residues" evidence="1">
    <location>
        <begin position="111"/>
        <end position="127"/>
    </location>
</feature>
<dbReference type="PANTHER" id="PTHR14386">
    <property type="entry name" value="PROTEIN FAM204A"/>
    <property type="match status" value="1"/>
</dbReference>
<name>A0AA86S8P1_9FABA</name>
<organism evidence="2 3">
    <name type="scientific">Sphenostylis stenocarpa</name>
    <dbReference type="NCBI Taxonomy" id="92480"/>
    <lineage>
        <taxon>Eukaryota</taxon>
        <taxon>Viridiplantae</taxon>
        <taxon>Streptophyta</taxon>
        <taxon>Embryophyta</taxon>
        <taxon>Tracheophyta</taxon>
        <taxon>Spermatophyta</taxon>
        <taxon>Magnoliopsida</taxon>
        <taxon>eudicotyledons</taxon>
        <taxon>Gunneridae</taxon>
        <taxon>Pentapetalae</taxon>
        <taxon>rosids</taxon>
        <taxon>fabids</taxon>
        <taxon>Fabales</taxon>
        <taxon>Fabaceae</taxon>
        <taxon>Papilionoideae</taxon>
        <taxon>50 kb inversion clade</taxon>
        <taxon>NPAAA clade</taxon>
        <taxon>indigoferoid/millettioid clade</taxon>
        <taxon>Phaseoleae</taxon>
        <taxon>Sphenostylis</taxon>
    </lineage>
</organism>
<protein>
    <submittedName>
        <fullName evidence="2">Uncharacterized protein</fullName>
    </submittedName>
</protein>
<feature type="compositionally biased region" description="Basic and acidic residues" evidence="1">
    <location>
        <begin position="13"/>
        <end position="30"/>
    </location>
</feature>
<evidence type="ECO:0000256" key="1">
    <source>
        <dbReference type="SAM" id="MobiDB-lite"/>
    </source>
</evidence>
<sequence length="182" mass="20873">MPMTIKSYEGDESETKERMEKEEEDRRREAAMASSPCLRPNFNPKGITQHQLQKFRTTQEAIASEVKIKVQNKIQRFFFSFPPYGSCIVDVLIPLYGSADGANKKSHGDDLSSQDSVAQGSTVDQKESSFWNDCERFDSGNEDSKDDVPVIPKKQKLHWGIVILFYPCVLDTKNRWERKSNM</sequence>
<dbReference type="PANTHER" id="PTHR14386:SF2">
    <property type="entry name" value="PROTEIN FAM204A"/>
    <property type="match status" value="1"/>
</dbReference>
<proteinExistence type="predicted"/>
<gene>
    <name evidence="2" type="ORF">AYBTSS11_LOCUS12677</name>
</gene>
<keyword evidence="3" id="KW-1185">Reference proteome</keyword>
<dbReference type="InterPro" id="IPR037690">
    <property type="entry name" value="FAM204A"/>
</dbReference>
<accession>A0AA86S8P1</accession>
<feature type="region of interest" description="Disordered" evidence="1">
    <location>
        <begin position="1"/>
        <end position="43"/>
    </location>
</feature>
<feature type="region of interest" description="Disordered" evidence="1">
    <location>
        <begin position="103"/>
        <end position="127"/>
    </location>
</feature>
<evidence type="ECO:0000313" key="3">
    <source>
        <dbReference type="Proteomes" id="UP001189624"/>
    </source>
</evidence>
<reference evidence="2" key="1">
    <citation type="submission" date="2023-10" db="EMBL/GenBank/DDBJ databases">
        <authorList>
            <person name="Domelevo Entfellner J.-B."/>
        </authorList>
    </citation>
    <scope>NUCLEOTIDE SEQUENCE</scope>
</reference>
<dbReference type="Proteomes" id="UP001189624">
    <property type="component" value="Chromosome 4"/>
</dbReference>
<dbReference type="Gramene" id="rna-AYBTSS11_LOCUS12677">
    <property type="protein sequence ID" value="CAJ1947472.1"/>
    <property type="gene ID" value="gene-AYBTSS11_LOCUS12677"/>
</dbReference>
<dbReference type="AlphaFoldDB" id="A0AA86S8P1"/>
<dbReference type="EMBL" id="OY731401">
    <property type="protein sequence ID" value="CAJ1947472.1"/>
    <property type="molecule type" value="Genomic_DNA"/>
</dbReference>